<feature type="region of interest" description="Disordered" evidence="3">
    <location>
        <begin position="674"/>
        <end position="729"/>
    </location>
</feature>
<dbReference type="Gene3D" id="3.40.50.1000">
    <property type="entry name" value="HAD superfamily/HAD-like"/>
    <property type="match status" value="1"/>
</dbReference>
<dbReference type="InParanoid" id="F8PPB4"/>
<feature type="compositionally biased region" description="Acidic residues" evidence="3">
    <location>
        <begin position="1108"/>
        <end position="1118"/>
    </location>
</feature>
<dbReference type="GO" id="GO:0019432">
    <property type="term" value="P:triglyceride biosynthetic process"/>
    <property type="evidence" value="ECO:0007669"/>
    <property type="project" value="TreeGrafter"/>
</dbReference>
<feature type="compositionally biased region" description="Low complexity" evidence="3">
    <location>
        <begin position="1089"/>
        <end position="1102"/>
    </location>
</feature>
<feature type="region of interest" description="Disordered" evidence="3">
    <location>
        <begin position="615"/>
        <end position="654"/>
    </location>
</feature>
<feature type="region of interest" description="Disordered" evidence="3">
    <location>
        <begin position="261"/>
        <end position="290"/>
    </location>
</feature>
<evidence type="ECO:0000313" key="5">
    <source>
        <dbReference type="EMBL" id="EGO01991.1"/>
    </source>
</evidence>
<dbReference type="SUPFAM" id="SSF56784">
    <property type="entry name" value="HAD-like"/>
    <property type="match status" value="1"/>
</dbReference>
<dbReference type="CDD" id="cd20263">
    <property type="entry name" value="Complex1_LYR_NDUFB9_LYRM3"/>
    <property type="match status" value="1"/>
</dbReference>
<comment type="similarity">
    <text evidence="1">Belongs to the lipin family.</text>
</comment>
<keyword evidence="2" id="KW-0597">Phosphoprotein</keyword>
<gene>
    <name evidence="5" type="primary">Ndufb9</name>
    <name evidence="5" type="ORF">SERLA73DRAFT_159087</name>
</gene>
<feature type="compositionally biased region" description="Basic and acidic residues" evidence="3">
    <location>
        <begin position="1052"/>
        <end position="1061"/>
    </location>
</feature>
<proteinExistence type="inferred from homology"/>
<dbReference type="SMART" id="SM00775">
    <property type="entry name" value="LNS2"/>
    <property type="match status" value="1"/>
</dbReference>
<dbReference type="AlphaFoldDB" id="F8PPB4"/>
<feature type="region of interest" description="Disordered" evidence="3">
    <location>
        <begin position="1083"/>
        <end position="1180"/>
    </location>
</feature>
<dbReference type="EMBL" id="GL945477">
    <property type="protein sequence ID" value="EGO01991.1"/>
    <property type="molecule type" value="Genomic_DNA"/>
</dbReference>
<dbReference type="FunFam" id="3.40.50.1000:FF:000063">
    <property type="entry name" value="Nuclear elongation and deformation protein"/>
    <property type="match status" value="1"/>
</dbReference>
<dbReference type="InterPro" id="IPR036412">
    <property type="entry name" value="HAD-like_sf"/>
</dbReference>
<dbReference type="InterPro" id="IPR045292">
    <property type="entry name" value="Complex1_LYR_NDUFB9_LYRM3"/>
</dbReference>
<feature type="domain" description="LNS2/PITP" evidence="4">
    <location>
        <begin position="796"/>
        <end position="953"/>
    </location>
</feature>
<dbReference type="GO" id="GO:0008195">
    <property type="term" value="F:phosphatidate phosphatase activity"/>
    <property type="evidence" value="ECO:0007669"/>
    <property type="project" value="TreeGrafter"/>
</dbReference>
<dbReference type="Pfam" id="PF05347">
    <property type="entry name" value="Complex1_LYR"/>
    <property type="match status" value="1"/>
</dbReference>
<dbReference type="GO" id="GO:0005634">
    <property type="term" value="C:nucleus"/>
    <property type="evidence" value="ECO:0007669"/>
    <property type="project" value="UniProtKB-ARBA"/>
</dbReference>
<dbReference type="HOGENOM" id="CLU_002546_2_1_1"/>
<feature type="compositionally biased region" description="Polar residues" evidence="3">
    <location>
        <begin position="688"/>
        <end position="703"/>
    </location>
</feature>
<organism evidence="6">
    <name type="scientific">Serpula lacrymans var. lacrymans (strain S7.3)</name>
    <name type="common">Dry rot fungus</name>
    <dbReference type="NCBI Taxonomy" id="936435"/>
    <lineage>
        <taxon>Eukaryota</taxon>
        <taxon>Fungi</taxon>
        <taxon>Dikarya</taxon>
        <taxon>Basidiomycota</taxon>
        <taxon>Agaricomycotina</taxon>
        <taxon>Agaricomycetes</taxon>
        <taxon>Agaricomycetidae</taxon>
        <taxon>Boletales</taxon>
        <taxon>Coniophorineae</taxon>
        <taxon>Serpulaceae</taxon>
        <taxon>Serpula</taxon>
    </lineage>
</organism>
<feature type="compositionally biased region" description="Low complexity" evidence="3">
    <location>
        <begin position="360"/>
        <end position="371"/>
    </location>
</feature>
<evidence type="ECO:0000256" key="2">
    <source>
        <dbReference type="ARBA" id="ARBA00022553"/>
    </source>
</evidence>
<dbReference type="eggNOG" id="KOG2116">
    <property type="taxonomic scope" value="Eukaryota"/>
</dbReference>
<dbReference type="FunCoup" id="F8PPB4">
    <property type="interactions" value="263"/>
</dbReference>
<feature type="region of interest" description="Disordered" evidence="3">
    <location>
        <begin position="478"/>
        <end position="510"/>
    </location>
</feature>
<name>F8PPB4_SERL3</name>
<dbReference type="Pfam" id="PF08235">
    <property type="entry name" value="LNS2"/>
    <property type="match status" value="1"/>
</dbReference>
<dbReference type="OMA" id="GSRWWFS"/>
<accession>F8PPB4</accession>
<keyword evidence="6" id="KW-1185">Reference proteome</keyword>
<dbReference type="InterPro" id="IPR013209">
    <property type="entry name" value="LNS2"/>
</dbReference>
<dbReference type="InterPro" id="IPR007651">
    <property type="entry name" value="Lipin_N"/>
</dbReference>
<evidence type="ECO:0000256" key="1">
    <source>
        <dbReference type="ARBA" id="ARBA00005476"/>
    </source>
</evidence>
<evidence type="ECO:0000259" key="4">
    <source>
        <dbReference type="SMART" id="SM00775"/>
    </source>
</evidence>
<reference evidence="6" key="1">
    <citation type="journal article" date="2011" name="Science">
        <title>The plant cell wall-decomposing machinery underlies the functional diversity of forest fungi.</title>
        <authorList>
            <person name="Eastwood D.C."/>
            <person name="Floudas D."/>
            <person name="Binder M."/>
            <person name="Majcherczyk A."/>
            <person name="Schneider P."/>
            <person name="Aerts A."/>
            <person name="Asiegbu F.O."/>
            <person name="Baker S.E."/>
            <person name="Barry K."/>
            <person name="Bendiksby M."/>
            <person name="Blumentritt M."/>
            <person name="Coutinho P.M."/>
            <person name="Cullen D."/>
            <person name="de Vries R.P."/>
            <person name="Gathman A."/>
            <person name="Goodell B."/>
            <person name="Henrissat B."/>
            <person name="Ihrmark K."/>
            <person name="Kauserud H."/>
            <person name="Kohler A."/>
            <person name="LaButti K."/>
            <person name="Lapidus A."/>
            <person name="Lavin J.L."/>
            <person name="Lee Y.-H."/>
            <person name="Lindquist E."/>
            <person name="Lilly W."/>
            <person name="Lucas S."/>
            <person name="Morin E."/>
            <person name="Murat C."/>
            <person name="Oguiza J.A."/>
            <person name="Park J."/>
            <person name="Pisabarro A.G."/>
            <person name="Riley R."/>
            <person name="Rosling A."/>
            <person name="Salamov A."/>
            <person name="Schmidt O."/>
            <person name="Schmutz J."/>
            <person name="Skrede I."/>
            <person name="Stenlid J."/>
            <person name="Wiebenga A."/>
            <person name="Xie X."/>
            <person name="Kuees U."/>
            <person name="Hibbett D.S."/>
            <person name="Hoffmeister D."/>
            <person name="Hoegberg N."/>
            <person name="Martin F."/>
            <person name="Grigoriev I.V."/>
            <person name="Watkinson S.C."/>
        </authorList>
    </citation>
    <scope>NUCLEOTIDE SEQUENCE [LARGE SCALE GENOMIC DNA]</scope>
    <source>
        <strain evidence="6">strain S7.3</strain>
    </source>
</reference>
<evidence type="ECO:0000313" key="6">
    <source>
        <dbReference type="Proteomes" id="UP000008063"/>
    </source>
</evidence>
<feature type="compositionally biased region" description="Polar residues" evidence="3">
    <location>
        <begin position="333"/>
        <end position="343"/>
    </location>
</feature>
<dbReference type="Pfam" id="PF04571">
    <property type="entry name" value="Lipin_N"/>
    <property type="match status" value="1"/>
</dbReference>
<evidence type="ECO:0000256" key="3">
    <source>
        <dbReference type="SAM" id="MobiDB-lite"/>
    </source>
</evidence>
<feature type="region of interest" description="Disordered" evidence="3">
    <location>
        <begin position="1037"/>
        <end position="1068"/>
    </location>
</feature>
<dbReference type="InterPro" id="IPR023214">
    <property type="entry name" value="HAD_sf"/>
</dbReference>
<dbReference type="OrthoDB" id="4567at2759"/>
<dbReference type="InterPro" id="IPR026058">
    <property type="entry name" value="LIPIN"/>
</dbReference>
<feature type="compositionally biased region" description="Pro residues" evidence="3">
    <location>
        <begin position="270"/>
        <end position="282"/>
    </location>
</feature>
<dbReference type="InterPro" id="IPR031315">
    <property type="entry name" value="LNS2/PITP"/>
</dbReference>
<dbReference type="InterPro" id="IPR008011">
    <property type="entry name" value="Complex1_LYR_dom"/>
</dbReference>
<sequence>MSTSPFTSAHRLYVKSLYRRMLKNELDWVVRRDLWRGRAMLIRAEFERNRDVSDPRALAVILEKAEADLASKLHPDPYIPPTMPGGTKWSENVCPPGAVNAISAPYQYYKDLPPINPSTLTGAIDVIVIKRPLDDGDIELACSPFHVRFGKLQVLRPAEKKHLKSAQVNVSVNGHPIPFDMKIGDAGEAFFVFETEGEIPDDLVTSPILAATRSPEAKDVSVPIDNFGAKQHEDSITKTEEKEDMQEPEFLDLNATATTKDTNELSLSKPPLPSPPATPPPVAAETSSLLSSEVDNALRVSDSEVHPPDVLYQSDMALDMSGYHSHGREASDRTVTSESTRGSPSHHIVFPTGSPPQGRSPSPEHSPFSPSVRPKSISLLKTAFPVQRATSEPPPDFDEQRGVVDPDHTPVQEYSWEWGGFPQPSPLRTAFPKASRLDHKGKNKAALDLVLPSYLEEELSTKDDSSIIRSHSVPLEVDGSPRTIRPELSTVDDRDGEGPGPGGFGSGGRLTAIREDPTKFQVWIEGKVIEFELSIVESDQRGSKVFDGGDEVEAARLFDSGKIDYSRLLRDDTVVRDDKLVIKWVGGQFITRSDGSPLMEALCLWRDAALQDYYTDPPALPTPQPSPTYEEEPFSSSSSSDEEQKMASPKSVELSRKPTSSSWVRWWSRSRDKDEELKSQRSRPVLRGSTSVPLNAAVKSSSMPKPRTHAPSVSAPAITPPPGQALQPSGSDLEAALRVKIVESRRKYAKTLRLSSDQLKSLDLKSGANTITFSLSTTGVPVCTARIFVWDSTDHVVVSDIDGTITKSDGLGHIFTMIGRDWTHLGVAKLYTDITRNGYKIMYLTSRAIGQADSTRDYLKGIKQNDYQLPEGPVIMSPDRLMASLHREVIMRKPEVFKMACLRDIQRLFGDASRSPFYAGFGNRITDALSYRSVNIPSARIFTIDSSGEVKMELLELAGYKSSYIHMTDLVDQMFPPINRKWTPEFTDFNYWKIPVQEFALPDLTPPSPALSARSDTSNQSTLARIRNFSLVGSRQSNNMKQFALPPPTTEMVRRDRDNRSSHLRQMSSLERLSSTFAAFTQSSPVDESGMSASPASRSSSSTFLDSGSEDGAEDGEDGAFKPRTRARSRSITSMPGSLDDMHFGLDDDDDDDDVNGDVEEGYGYDGGEEGPENEEEAAEEAFDEDFFATGEMKHVPFL</sequence>
<protein>
    <submittedName>
        <fullName evidence="5">NADH-ubiquinone oxidoreductase complex I</fullName>
    </submittedName>
</protein>
<dbReference type="GO" id="GO:0009062">
    <property type="term" value="P:fatty acid catabolic process"/>
    <property type="evidence" value="ECO:0007669"/>
    <property type="project" value="TreeGrafter"/>
</dbReference>
<feature type="compositionally biased region" description="Basic and acidic residues" evidence="3">
    <location>
        <begin position="230"/>
        <end position="241"/>
    </location>
</feature>
<feature type="compositionally biased region" description="Gly residues" evidence="3">
    <location>
        <begin position="498"/>
        <end position="508"/>
    </location>
</feature>
<dbReference type="STRING" id="936435.F8PPB4"/>
<feature type="region of interest" description="Disordered" evidence="3">
    <location>
        <begin position="322"/>
        <end position="373"/>
    </location>
</feature>
<dbReference type="PANTHER" id="PTHR12181">
    <property type="entry name" value="LIPIN"/>
    <property type="match status" value="1"/>
</dbReference>
<dbReference type="PANTHER" id="PTHR12181:SF12">
    <property type="entry name" value="PHOSPHATIDATE PHOSPHATASE"/>
    <property type="match status" value="1"/>
</dbReference>
<feature type="compositionally biased region" description="Acidic residues" evidence="3">
    <location>
        <begin position="1147"/>
        <end position="1180"/>
    </location>
</feature>
<dbReference type="Proteomes" id="UP000008063">
    <property type="component" value="Unassembled WGS sequence"/>
</dbReference>
<keyword evidence="5" id="KW-0830">Ubiquinone</keyword>
<feature type="region of interest" description="Disordered" evidence="3">
    <location>
        <begin position="214"/>
        <end position="249"/>
    </location>
</feature>